<sequence length="135" mass="15074">MDLTVALIDFEYKYSLALFLSKNEASCLSLNGSIFGDVCLRVADPLSAYVPSGRLILLGAFDIYGLSAATHSVFGLEYQNFYVLAPFFELISSVRARYARAYDYHIIQLWINVVDFVDAHFESTQTAISTPLIVN</sequence>
<reference evidence="1 2" key="1">
    <citation type="journal article" date="2018" name="Sci. Rep.">
        <title>Genomic signatures of local adaptation to the degree of environmental predictability in rotifers.</title>
        <authorList>
            <person name="Franch-Gras L."/>
            <person name="Hahn C."/>
            <person name="Garcia-Roger E.M."/>
            <person name="Carmona M.J."/>
            <person name="Serra M."/>
            <person name="Gomez A."/>
        </authorList>
    </citation>
    <scope>NUCLEOTIDE SEQUENCE [LARGE SCALE GENOMIC DNA]</scope>
    <source>
        <strain evidence="1">HYR1</strain>
    </source>
</reference>
<comment type="caution">
    <text evidence="1">The sequence shown here is derived from an EMBL/GenBank/DDBJ whole genome shotgun (WGS) entry which is preliminary data.</text>
</comment>
<keyword evidence="2" id="KW-1185">Reference proteome</keyword>
<protein>
    <submittedName>
        <fullName evidence="1">Uncharacterized protein</fullName>
    </submittedName>
</protein>
<evidence type="ECO:0000313" key="1">
    <source>
        <dbReference type="EMBL" id="RNA10378.1"/>
    </source>
</evidence>
<proteinExistence type="predicted"/>
<name>A0A3M7QHG4_BRAPC</name>
<dbReference type="AlphaFoldDB" id="A0A3M7QHG4"/>
<evidence type="ECO:0000313" key="2">
    <source>
        <dbReference type="Proteomes" id="UP000276133"/>
    </source>
</evidence>
<accession>A0A3M7QHG4</accession>
<dbReference type="EMBL" id="REGN01006225">
    <property type="protein sequence ID" value="RNA10378.1"/>
    <property type="molecule type" value="Genomic_DNA"/>
</dbReference>
<gene>
    <name evidence="1" type="ORF">BpHYR1_048165</name>
</gene>
<organism evidence="1 2">
    <name type="scientific">Brachionus plicatilis</name>
    <name type="common">Marine rotifer</name>
    <name type="synonym">Brachionus muelleri</name>
    <dbReference type="NCBI Taxonomy" id="10195"/>
    <lineage>
        <taxon>Eukaryota</taxon>
        <taxon>Metazoa</taxon>
        <taxon>Spiralia</taxon>
        <taxon>Gnathifera</taxon>
        <taxon>Rotifera</taxon>
        <taxon>Eurotatoria</taxon>
        <taxon>Monogononta</taxon>
        <taxon>Pseudotrocha</taxon>
        <taxon>Ploima</taxon>
        <taxon>Brachionidae</taxon>
        <taxon>Brachionus</taxon>
    </lineage>
</organism>
<dbReference type="Proteomes" id="UP000276133">
    <property type="component" value="Unassembled WGS sequence"/>
</dbReference>